<feature type="signal peptide" evidence="1">
    <location>
        <begin position="1"/>
        <end position="23"/>
    </location>
</feature>
<organism evidence="2 3">
    <name type="scientific">Vulcanimicrobium alpinum</name>
    <dbReference type="NCBI Taxonomy" id="3016050"/>
    <lineage>
        <taxon>Bacteria</taxon>
        <taxon>Bacillati</taxon>
        <taxon>Vulcanimicrobiota</taxon>
        <taxon>Vulcanimicrobiia</taxon>
        <taxon>Vulcanimicrobiales</taxon>
        <taxon>Vulcanimicrobiaceae</taxon>
        <taxon>Vulcanimicrobium</taxon>
    </lineage>
</organism>
<protein>
    <recommendedName>
        <fullName evidence="4">Phosphate starvation-inducible protein PsiF</fullName>
    </recommendedName>
</protein>
<accession>A0AAN1XT02</accession>
<feature type="chain" id="PRO_5042858357" description="Phosphate starvation-inducible protein PsiF" evidence="1">
    <location>
        <begin position="24"/>
        <end position="61"/>
    </location>
</feature>
<dbReference type="AlphaFoldDB" id="A0AAN1XT02"/>
<dbReference type="Proteomes" id="UP001317532">
    <property type="component" value="Chromosome"/>
</dbReference>
<evidence type="ECO:0000313" key="3">
    <source>
        <dbReference type="Proteomes" id="UP001317532"/>
    </source>
</evidence>
<sequence length="61" mass="6742">MHRFITAACALAFVLGLSGTVDAKQCRDAKGKFVKCKTTTTMPMKKQCRDAKGKFIKCKTQ</sequence>
<dbReference type="EMBL" id="AP025523">
    <property type="protein sequence ID" value="BDE05207.1"/>
    <property type="molecule type" value="Genomic_DNA"/>
</dbReference>
<evidence type="ECO:0000313" key="2">
    <source>
        <dbReference type="EMBL" id="BDE05207.1"/>
    </source>
</evidence>
<keyword evidence="1" id="KW-0732">Signal</keyword>
<name>A0AAN1XT02_UNVUL</name>
<reference evidence="2 3" key="1">
    <citation type="journal article" date="2022" name="ISME Commun">
        <title>Vulcanimicrobium alpinus gen. nov. sp. nov., the first cultivated representative of the candidate phylum 'Eremiobacterota', is a metabolically versatile aerobic anoxygenic phototroph.</title>
        <authorList>
            <person name="Yabe S."/>
            <person name="Muto K."/>
            <person name="Abe K."/>
            <person name="Yokota A."/>
            <person name="Staudigel H."/>
            <person name="Tebo B.M."/>
        </authorList>
    </citation>
    <scope>NUCLEOTIDE SEQUENCE [LARGE SCALE GENOMIC DNA]</scope>
    <source>
        <strain evidence="2 3">WC8-2</strain>
    </source>
</reference>
<evidence type="ECO:0008006" key="4">
    <source>
        <dbReference type="Google" id="ProtNLM"/>
    </source>
</evidence>
<dbReference type="KEGG" id="vab:WPS_04830"/>
<gene>
    <name evidence="2" type="ORF">WPS_04830</name>
</gene>
<proteinExistence type="predicted"/>
<evidence type="ECO:0000256" key="1">
    <source>
        <dbReference type="SAM" id="SignalP"/>
    </source>
</evidence>
<keyword evidence="3" id="KW-1185">Reference proteome</keyword>